<evidence type="ECO:0000259" key="1">
    <source>
        <dbReference type="PROSITE" id="PS50943"/>
    </source>
</evidence>
<dbReference type="Proteomes" id="UP000225740">
    <property type="component" value="Unassembled WGS sequence"/>
</dbReference>
<dbReference type="GeneID" id="90609027"/>
<comment type="caution">
    <text evidence="2">The sequence shown here is derived from an EMBL/GenBank/DDBJ whole genome shotgun (WGS) entry which is preliminary data.</text>
</comment>
<keyword evidence="3" id="KW-1185">Reference proteome</keyword>
<proteinExistence type="predicted"/>
<dbReference type="PROSITE" id="PS50943">
    <property type="entry name" value="HTH_CROC1"/>
    <property type="match status" value="1"/>
</dbReference>
<dbReference type="OrthoDB" id="288015at2"/>
<dbReference type="RefSeq" id="WP_099261252.1">
    <property type="nucleotide sequence ID" value="NZ_NIZW01000009.1"/>
</dbReference>
<dbReference type="Gene3D" id="1.10.260.40">
    <property type="entry name" value="lambda repressor-like DNA-binding domains"/>
    <property type="match status" value="1"/>
</dbReference>
<dbReference type="CDD" id="cd00093">
    <property type="entry name" value="HTH_XRE"/>
    <property type="match status" value="1"/>
</dbReference>
<protein>
    <submittedName>
        <fullName evidence="2">Transcriptional regulator</fullName>
    </submittedName>
</protein>
<accession>A0A2G1W701</accession>
<evidence type="ECO:0000313" key="2">
    <source>
        <dbReference type="EMBL" id="PHQ34786.1"/>
    </source>
</evidence>
<gene>
    <name evidence="2" type="ORF">CEE69_12985</name>
</gene>
<dbReference type="SMART" id="SM00530">
    <property type="entry name" value="HTH_XRE"/>
    <property type="match status" value="1"/>
</dbReference>
<reference evidence="2 3" key="1">
    <citation type="submission" date="2017-06" db="EMBL/GenBank/DDBJ databases">
        <title>Description of Rhodopirellula bahusiensis sp. nov.</title>
        <authorList>
            <person name="Kizina J."/>
            <person name="Harder J."/>
        </authorList>
    </citation>
    <scope>NUCLEOTIDE SEQUENCE [LARGE SCALE GENOMIC DNA]</scope>
    <source>
        <strain evidence="2 3">SWK21</strain>
    </source>
</reference>
<organism evidence="2 3">
    <name type="scientific">Rhodopirellula bahusiensis</name>
    <dbReference type="NCBI Taxonomy" id="2014065"/>
    <lineage>
        <taxon>Bacteria</taxon>
        <taxon>Pseudomonadati</taxon>
        <taxon>Planctomycetota</taxon>
        <taxon>Planctomycetia</taxon>
        <taxon>Pirellulales</taxon>
        <taxon>Pirellulaceae</taxon>
        <taxon>Rhodopirellula</taxon>
    </lineage>
</organism>
<dbReference type="InterPro" id="IPR010982">
    <property type="entry name" value="Lambda_DNA-bd_dom_sf"/>
</dbReference>
<dbReference type="GO" id="GO:0003677">
    <property type="term" value="F:DNA binding"/>
    <property type="evidence" value="ECO:0007669"/>
    <property type="project" value="InterPro"/>
</dbReference>
<sequence length="112" mass="12993">MQFGERVRTLREARQFTQRVLAERVGVSVSYISKVENERLHFGDYPSEKFIHKLAAELEADEDELLLLADKVPSAIRKRIRERPEAFRAFADLDNKSMDDLLSKSGATKRKR</sequence>
<dbReference type="Pfam" id="PF13560">
    <property type="entry name" value="HTH_31"/>
    <property type="match status" value="1"/>
</dbReference>
<dbReference type="InterPro" id="IPR001387">
    <property type="entry name" value="Cro/C1-type_HTH"/>
</dbReference>
<dbReference type="AlphaFoldDB" id="A0A2G1W701"/>
<name>A0A2G1W701_9BACT</name>
<feature type="domain" description="HTH cro/C1-type" evidence="1">
    <location>
        <begin position="7"/>
        <end position="65"/>
    </location>
</feature>
<dbReference type="SUPFAM" id="SSF47413">
    <property type="entry name" value="lambda repressor-like DNA-binding domains"/>
    <property type="match status" value="1"/>
</dbReference>
<evidence type="ECO:0000313" key="3">
    <source>
        <dbReference type="Proteomes" id="UP000225740"/>
    </source>
</evidence>
<dbReference type="EMBL" id="NIZW01000009">
    <property type="protein sequence ID" value="PHQ34786.1"/>
    <property type="molecule type" value="Genomic_DNA"/>
</dbReference>